<dbReference type="InterPro" id="IPR042322">
    <property type="entry name" value="Pbn1"/>
</dbReference>
<comment type="subcellular location">
    <subcellularLocation>
        <location evidence="11">Endoplasmic reticulum membrane</location>
        <topology evidence="11">Single-pass membrane protein</topology>
    </subcellularLocation>
    <subcellularLocation>
        <location evidence="1">Endoplasmic reticulum membrane</location>
        <topology evidence="1">Single-pass type III membrane protein</topology>
    </subcellularLocation>
</comment>
<dbReference type="GO" id="GO:1990529">
    <property type="term" value="C:glycosylphosphatidylinositol-mannosyltransferase I complex"/>
    <property type="evidence" value="ECO:0007669"/>
    <property type="project" value="TreeGrafter"/>
</dbReference>
<evidence type="ECO:0000256" key="1">
    <source>
        <dbReference type="ARBA" id="ARBA00004643"/>
    </source>
</evidence>
<sequence>MRERITFIVSHPSHTHPDNFELKRNSLTIKALPQSAREDRLTFDIRSLPKPIQQLLKDIKEAHLRWSSGRFYQAVAPYSSRVPAGLHILTKPGWIDATTLFSGEKSKDSIFDDSFLSAAFDLHHFPKERLAAGIFGIGQWPKTFYSPVESIAPFRAFLQKLLMWHHGILNKDSIHWMERLEKLDDADYIDLKYDAISQKFEASIFWGPGEKVWSETLEGNGDVEVGVMGVEKGIEEDELKLAGFIYEIGESKDFEPTLFSFPSRHHTHPSTFTLTIPQPTGLHPRIHISLPGALQPPQEECTLNAHFNIPSALFVDVYQLGPSNTNLLNTLNIKRVRDVSGNTDLEKPDYSSQQWGSRVLIEIDTESKGVGPLKVELPLHLRYLNPRENSSSAEVVFAWPTVFWACKSDNWVKMGNNPFDRTNLGWEDLFPEQVMYYHLSPTPAPVGADSGMVGVKGGEGKEGTWGRIQVPVLDKGWGNSETIKTWTAVIVVLGFLWVFIRIAVAKIGKGMDEIGFGTGGREDAVEKKKK</sequence>
<evidence type="ECO:0000313" key="13">
    <source>
        <dbReference type="Proteomes" id="UP000277580"/>
    </source>
</evidence>
<dbReference type="GO" id="GO:0000030">
    <property type="term" value="F:mannosyltransferase activity"/>
    <property type="evidence" value="ECO:0007669"/>
    <property type="project" value="TreeGrafter"/>
</dbReference>
<dbReference type="PANTHER" id="PTHR28533">
    <property type="entry name" value="PROTEIN PBN1"/>
    <property type="match status" value="1"/>
</dbReference>
<dbReference type="OrthoDB" id="5546453at2759"/>
<keyword evidence="5 11" id="KW-0337">GPI-anchor biosynthesis</keyword>
<keyword evidence="9 11" id="KW-0472">Membrane</keyword>
<dbReference type="STRING" id="1392247.A0A3N4L2K2"/>
<dbReference type="InterPro" id="IPR013233">
    <property type="entry name" value="PIG-X/PBN1"/>
</dbReference>
<dbReference type="PANTHER" id="PTHR28533:SF1">
    <property type="entry name" value="PROTEIN PBN1"/>
    <property type="match status" value="1"/>
</dbReference>
<evidence type="ECO:0000256" key="7">
    <source>
        <dbReference type="ARBA" id="ARBA00022824"/>
    </source>
</evidence>
<evidence type="ECO:0000256" key="5">
    <source>
        <dbReference type="ARBA" id="ARBA00022502"/>
    </source>
</evidence>
<protein>
    <recommendedName>
        <fullName evidence="4 11">Protein PBN1</fullName>
    </recommendedName>
</protein>
<dbReference type="SMART" id="SM00780">
    <property type="entry name" value="PIG-X"/>
    <property type="match status" value="1"/>
</dbReference>
<gene>
    <name evidence="12" type="ORF">P167DRAFT_602201</name>
</gene>
<feature type="transmembrane region" description="Helical" evidence="11">
    <location>
        <begin position="485"/>
        <end position="504"/>
    </location>
</feature>
<dbReference type="Proteomes" id="UP000277580">
    <property type="component" value="Unassembled WGS sequence"/>
</dbReference>
<dbReference type="GO" id="GO:0006506">
    <property type="term" value="P:GPI anchor biosynthetic process"/>
    <property type="evidence" value="ECO:0007669"/>
    <property type="project" value="UniProtKB-UniPathway"/>
</dbReference>
<evidence type="ECO:0000256" key="8">
    <source>
        <dbReference type="ARBA" id="ARBA00022989"/>
    </source>
</evidence>
<evidence type="ECO:0000313" key="12">
    <source>
        <dbReference type="EMBL" id="RPB17063.1"/>
    </source>
</evidence>
<dbReference type="UniPathway" id="UPA00196"/>
<comment type="function">
    <text evidence="11">Required for proper folding and/or the stability of a subset of proteins in the endoplasmic reticulum. Component of glycosylphosphatidylinositol-mannosyltransferase 1 which transfers the first of the 4 mannoses in the GPI-anchor precursors during GPI-anchor biosynthesis. Probably acts by stabilizing the mannosyltransferase GPI14.</text>
</comment>
<organism evidence="12 13">
    <name type="scientific">Morchella conica CCBAS932</name>
    <dbReference type="NCBI Taxonomy" id="1392247"/>
    <lineage>
        <taxon>Eukaryota</taxon>
        <taxon>Fungi</taxon>
        <taxon>Dikarya</taxon>
        <taxon>Ascomycota</taxon>
        <taxon>Pezizomycotina</taxon>
        <taxon>Pezizomycetes</taxon>
        <taxon>Pezizales</taxon>
        <taxon>Morchellaceae</taxon>
        <taxon>Morchella</taxon>
    </lineage>
</organism>
<dbReference type="GO" id="GO:0005789">
    <property type="term" value="C:endoplasmic reticulum membrane"/>
    <property type="evidence" value="ECO:0007669"/>
    <property type="project" value="UniProtKB-SubCell"/>
</dbReference>
<keyword evidence="7 11" id="KW-0256">Endoplasmic reticulum</keyword>
<keyword evidence="13" id="KW-1185">Reference proteome</keyword>
<dbReference type="EMBL" id="ML119107">
    <property type="protein sequence ID" value="RPB17063.1"/>
    <property type="molecule type" value="Genomic_DNA"/>
</dbReference>
<evidence type="ECO:0000256" key="2">
    <source>
        <dbReference type="ARBA" id="ARBA00004687"/>
    </source>
</evidence>
<dbReference type="Pfam" id="PF08320">
    <property type="entry name" value="PIG-X"/>
    <property type="match status" value="1"/>
</dbReference>
<evidence type="ECO:0000256" key="4">
    <source>
        <dbReference type="ARBA" id="ARBA00020410"/>
    </source>
</evidence>
<evidence type="ECO:0000256" key="9">
    <source>
        <dbReference type="ARBA" id="ARBA00023136"/>
    </source>
</evidence>
<dbReference type="AlphaFoldDB" id="A0A3N4L2K2"/>
<reference evidence="12 13" key="1">
    <citation type="journal article" date="2018" name="Nat. Ecol. Evol.">
        <title>Pezizomycetes genomes reveal the molecular basis of ectomycorrhizal truffle lifestyle.</title>
        <authorList>
            <person name="Murat C."/>
            <person name="Payen T."/>
            <person name="Noel B."/>
            <person name="Kuo A."/>
            <person name="Morin E."/>
            <person name="Chen J."/>
            <person name="Kohler A."/>
            <person name="Krizsan K."/>
            <person name="Balestrini R."/>
            <person name="Da Silva C."/>
            <person name="Montanini B."/>
            <person name="Hainaut M."/>
            <person name="Levati E."/>
            <person name="Barry K.W."/>
            <person name="Belfiori B."/>
            <person name="Cichocki N."/>
            <person name="Clum A."/>
            <person name="Dockter R.B."/>
            <person name="Fauchery L."/>
            <person name="Guy J."/>
            <person name="Iotti M."/>
            <person name="Le Tacon F."/>
            <person name="Lindquist E.A."/>
            <person name="Lipzen A."/>
            <person name="Malagnac F."/>
            <person name="Mello A."/>
            <person name="Molinier V."/>
            <person name="Miyauchi S."/>
            <person name="Poulain J."/>
            <person name="Riccioni C."/>
            <person name="Rubini A."/>
            <person name="Sitrit Y."/>
            <person name="Splivallo R."/>
            <person name="Traeger S."/>
            <person name="Wang M."/>
            <person name="Zifcakova L."/>
            <person name="Wipf D."/>
            <person name="Zambonelli A."/>
            <person name="Paolocci F."/>
            <person name="Nowrousian M."/>
            <person name="Ottonello S."/>
            <person name="Baldrian P."/>
            <person name="Spatafora J.W."/>
            <person name="Henrissat B."/>
            <person name="Nagy L.G."/>
            <person name="Aury J.M."/>
            <person name="Wincker P."/>
            <person name="Grigoriev I.V."/>
            <person name="Bonfante P."/>
            <person name="Martin F.M."/>
        </authorList>
    </citation>
    <scope>NUCLEOTIDE SEQUENCE [LARGE SCALE GENOMIC DNA]</scope>
    <source>
        <strain evidence="12 13">CCBAS932</strain>
    </source>
</reference>
<evidence type="ECO:0000256" key="6">
    <source>
        <dbReference type="ARBA" id="ARBA00022692"/>
    </source>
</evidence>
<comment type="pathway">
    <text evidence="2 11">Glycolipid biosynthesis; glycosylphosphatidylinositol-anchor biosynthesis.</text>
</comment>
<comment type="similarity">
    <text evidence="3 11">Belongs to the PIGX family.</text>
</comment>
<keyword evidence="8 11" id="KW-1133">Transmembrane helix</keyword>
<evidence type="ECO:0000256" key="3">
    <source>
        <dbReference type="ARBA" id="ARBA00010345"/>
    </source>
</evidence>
<accession>A0A3N4L2K2</accession>
<proteinExistence type="inferred from homology"/>
<evidence type="ECO:0000256" key="10">
    <source>
        <dbReference type="ARBA" id="ARBA00023180"/>
    </source>
</evidence>
<name>A0A3N4L2K2_9PEZI</name>
<keyword evidence="10" id="KW-0325">Glycoprotein</keyword>
<evidence type="ECO:0000256" key="11">
    <source>
        <dbReference type="RuleBase" id="RU366056"/>
    </source>
</evidence>
<dbReference type="InParanoid" id="A0A3N4L2K2"/>
<keyword evidence="6 11" id="KW-0812">Transmembrane</keyword>